<proteinExistence type="predicted"/>
<evidence type="ECO:0000256" key="4">
    <source>
        <dbReference type="ARBA" id="ARBA00022737"/>
    </source>
</evidence>
<sequence>MNALGVTVVLGLLLGVWAQTNIERPQCDSPEAEEAALAAQDYLNAQHTHGYKYALNRIEDIKVYTKPDGDNTYKLEIELLETDCHVLDPTPLANCTVRPKRMTAVEGDCDVLLKRVGGVMTVTAFKCKTEESTEDLCLGCATLLPLNDTTALDFVNASLATFNNMNEKVTYAVMEVGRMSLKVVSGGPIYLAEYVVVEANCTDDPCVPLNDAMAARGFCTARGSSIDHLVDCKMFLTMMPIIDANSTVANANSTVADIKSTAAADTNSTVADIKSTAAADTNSTAAADTNSTAAADTNSTVADTNSTAAADTNSTAAASPAMPQMVHIHTGSLSPKLGLRYHKLTTLHDPEPSGFLSSESAESAEVVPVAPAVVAAADPAADAVDAAPAADAGSDSDSSNSTEVPVIVKIDVPVCPGRKIFF</sequence>
<feature type="chain" id="PRO_5044790663" description="Cystatin fetuin-A-type domain-containing protein" evidence="7">
    <location>
        <begin position="19"/>
        <end position="422"/>
    </location>
</feature>
<evidence type="ECO:0000256" key="7">
    <source>
        <dbReference type="SAM" id="SignalP"/>
    </source>
</evidence>
<dbReference type="InterPro" id="IPR050735">
    <property type="entry name" value="Kininogen_Fetuin_HRG"/>
</dbReference>
<comment type="subcellular location">
    <subcellularLocation>
        <location evidence="1">Secreted</location>
    </subcellularLocation>
</comment>
<accession>A0ABD2GKQ5</accession>
<evidence type="ECO:0000256" key="2">
    <source>
        <dbReference type="ARBA" id="ARBA00022525"/>
    </source>
</evidence>
<dbReference type="GO" id="GO:0005576">
    <property type="term" value="C:extracellular region"/>
    <property type="evidence" value="ECO:0007669"/>
    <property type="project" value="UniProtKB-SubCell"/>
</dbReference>
<dbReference type="InterPro" id="IPR025760">
    <property type="entry name" value="Cystatin_Fetuin_A"/>
</dbReference>
<evidence type="ECO:0000313" key="10">
    <source>
        <dbReference type="Proteomes" id="UP001619887"/>
    </source>
</evidence>
<dbReference type="Gene3D" id="3.10.450.10">
    <property type="match status" value="1"/>
</dbReference>
<dbReference type="Pfam" id="PF00031">
    <property type="entry name" value="Cystatin"/>
    <property type="match status" value="1"/>
</dbReference>
<dbReference type="SMART" id="SM00043">
    <property type="entry name" value="CY"/>
    <property type="match status" value="2"/>
</dbReference>
<dbReference type="AlphaFoldDB" id="A0ABD2GKQ5"/>
<reference evidence="9 10" key="1">
    <citation type="journal article" date="2022" name="G3 (Bethesda)">
        <title>Evaluating Illumina-, Nanopore-, and PacBio-based genome assembly strategies with the bald notothen, Trematomus borchgrevinki.</title>
        <authorList>
            <person name="Rayamajhi N."/>
            <person name="Cheng C.C."/>
            <person name="Catchen J.M."/>
        </authorList>
    </citation>
    <scope>NUCLEOTIDE SEQUENCE [LARGE SCALE GENOMIC DNA]</scope>
    <source>
        <strain evidence="9">AGRC-2024</strain>
    </source>
</reference>
<dbReference type="CDD" id="cd00042">
    <property type="entry name" value="CY"/>
    <property type="match status" value="1"/>
</dbReference>
<dbReference type="InterPro" id="IPR046350">
    <property type="entry name" value="Cystatin_sf"/>
</dbReference>
<dbReference type="SUPFAM" id="SSF54403">
    <property type="entry name" value="Cystatin/monellin"/>
    <property type="match status" value="2"/>
</dbReference>
<dbReference type="PANTHER" id="PTHR13814:SF6">
    <property type="entry name" value="ALPHA-2-HS-GLYCOPROTEIN"/>
    <property type="match status" value="1"/>
</dbReference>
<evidence type="ECO:0000259" key="8">
    <source>
        <dbReference type="PROSITE" id="PS51529"/>
    </source>
</evidence>
<protein>
    <recommendedName>
        <fullName evidence="8">Cystatin fetuin-A-type domain-containing protein</fullName>
    </recommendedName>
</protein>
<keyword evidence="10" id="KW-1185">Reference proteome</keyword>
<gene>
    <name evidence="9" type="ORF">OYC64_017551</name>
</gene>
<keyword evidence="5" id="KW-1015">Disulfide bond</keyword>
<dbReference type="Proteomes" id="UP001619887">
    <property type="component" value="Unassembled WGS sequence"/>
</dbReference>
<feature type="domain" description="Cystatin fetuin-A-type" evidence="8">
    <location>
        <begin position="22"/>
        <end position="130"/>
    </location>
</feature>
<feature type="signal peptide" evidence="7">
    <location>
        <begin position="1"/>
        <end position="18"/>
    </location>
</feature>
<keyword evidence="2" id="KW-0964">Secreted</keyword>
<organism evidence="9 10">
    <name type="scientific">Pagothenia borchgrevinki</name>
    <name type="common">Bald rockcod</name>
    <name type="synonym">Trematomus borchgrevinki</name>
    <dbReference type="NCBI Taxonomy" id="8213"/>
    <lineage>
        <taxon>Eukaryota</taxon>
        <taxon>Metazoa</taxon>
        <taxon>Chordata</taxon>
        <taxon>Craniata</taxon>
        <taxon>Vertebrata</taxon>
        <taxon>Euteleostomi</taxon>
        <taxon>Actinopterygii</taxon>
        <taxon>Neopterygii</taxon>
        <taxon>Teleostei</taxon>
        <taxon>Neoteleostei</taxon>
        <taxon>Acanthomorphata</taxon>
        <taxon>Eupercaria</taxon>
        <taxon>Perciformes</taxon>
        <taxon>Notothenioidei</taxon>
        <taxon>Nototheniidae</taxon>
        <taxon>Pagothenia</taxon>
    </lineage>
</organism>
<keyword evidence="6" id="KW-0325">Glycoprotein</keyword>
<dbReference type="EMBL" id="JBIYXZ010002077">
    <property type="protein sequence ID" value="KAL3054637.1"/>
    <property type="molecule type" value="Genomic_DNA"/>
</dbReference>
<evidence type="ECO:0000256" key="3">
    <source>
        <dbReference type="ARBA" id="ARBA00022729"/>
    </source>
</evidence>
<comment type="caution">
    <text evidence="9">The sequence shown here is derived from an EMBL/GenBank/DDBJ whole genome shotgun (WGS) entry which is preliminary data.</text>
</comment>
<keyword evidence="3 7" id="KW-0732">Signal</keyword>
<dbReference type="FunFam" id="3.10.450.10:FF:000009">
    <property type="entry name" value="Alpha-2-HS-glycoprotein 2"/>
    <property type="match status" value="1"/>
</dbReference>
<evidence type="ECO:0000313" key="9">
    <source>
        <dbReference type="EMBL" id="KAL3054637.1"/>
    </source>
</evidence>
<evidence type="ECO:0000256" key="6">
    <source>
        <dbReference type="ARBA" id="ARBA00023180"/>
    </source>
</evidence>
<dbReference type="PROSITE" id="PS51529">
    <property type="entry name" value="CYSTATIN_FETUIN_A"/>
    <property type="match status" value="1"/>
</dbReference>
<reference evidence="9 10" key="2">
    <citation type="journal article" date="2024" name="G3 (Bethesda)">
        <title>The genome of the cryopelagic Antarctic bald notothen, Trematomus borchgrevinki.</title>
        <authorList>
            <person name="Rayamajhi N."/>
            <person name="Rivera-Colon A.G."/>
            <person name="Minhas B.F."/>
            <person name="Cheng C.C."/>
            <person name="Catchen J.M."/>
        </authorList>
    </citation>
    <scope>NUCLEOTIDE SEQUENCE [LARGE SCALE GENOMIC DNA]</scope>
    <source>
        <strain evidence="9">AGRC-2024</strain>
    </source>
</reference>
<dbReference type="PANTHER" id="PTHR13814">
    <property type="entry name" value="FETUIN"/>
    <property type="match status" value="1"/>
</dbReference>
<evidence type="ECO:0000256" key="5">
    <source>
        <dbReference type="ARBA" id="ARBA00023157"/>
    </source>
</evidence>
<dbReference type="InterPro" id="IPR000010">
    <property type="entry name" value="Cystatin_dom"/>
</dbReference>
<name>A0ABD2GKQ5_PAGBO</name>
<evidence type="ECO:0000256" key="1">
    <source>
        <dbReference type="ARBA" id="ARBA00004613"/>
    </source>
</evidence>
<keyword evidence="4" id="KW-0677">Repeat</keyword>